<sequence length="64" mass="6733">MKGNVIGAHAHDSTAYGEVRDEVEGADTRVLVGISEAEDEVDMVWYGLNAGGSCSRACSAEKAF</sequence>
<name>A0AAN7UY10_9PEZI</name>
<dbReference type="AlphaFoldDB" id="A0AAN7UY10"/>
<protein>
    <submittedName>
        <fullName evidence="1">Uncharacterized protein</fullName>
    </submittedName>
</protein>
<evidence type="ECO:0000313" key="2">
    <source>
        <dbReference type="Proteomes" id="UP001305414"/>
    </source>
</evidence>
<dbReference type="Proteomes" id="UP001305414">
    <property type="component" value="Unassembled WGS sequence"/>
</dbReference>
<proteinExistence type="predicted"/>
<reference evidence="1 2" key="1">
    <citation type="submission" date="2023-10" db="EMBL/GenBank/DDBJ databases">
        <title>Draft genome sequence of Xylaria bambusicola isolate GMP-LS, the root and basal stem rot pathogen of sugarcane in Indonesia.</title>
        <authorList>
            <person name="Selvaraj P."/>
            <person name="Muralishankar V."/>
            <person name="Muruganantham S."/>
            <person name="Sp S."/>
            <person name="Haryani S."/>
            <person name="Lau K.J.X."/>
            <person name="Naqvi N.I."/>
        </authorList>
    </citation>
    <scope>NUCLEOTIDE SEQUENCE [LARGE SCALE GENOMIC DNA]</scope>
    <source>
        <strain evidence="1">GMP-LS</strain>
    </source>
</reference>
<evidence type="ECO:0000313" key="1">
    <source>
        <dbReference type="EMBL" id="KAK5635688.1"/>
    </source>
</evidence>
<organism evidence="1 2">
    <name type="scientific">Xylaria bambusicola</name>
    <dbReference type="NCBI Taxonomy" id="326684"/>
    <lineage>
        <taxon>Eukaryota</taxon>
        <taxon>Fungi</taxon>
        <taxon>Dikarya</taxon>
        <taxon>Ascomycota</taxon>
        <taxon>Pezizomycotina</taxon>
        <taxon>Sordariomycetes</taxon>
        <taxon>Xylariomycetidae</taxon>
        <taxon>Xylariales</taxon>
        <taxon>Xylariaceae</taxon>
        <taxon>Xylaria</taxon>
    </lineage>
</organism>
<gene>
    <name evidence="1" type="ORF">RRF57_011400</name>
</gene>
<accession>A0AAN7UY10</accession>
<dbReference type="EMBL" id="JAWHQM010000056">
    <property type="protein sequence ID" value="KAK5635688.1"/>
    <property type="molecule type" value="Genomic_DNA"/>
</dbReference>
<comment type="caution">
    <text evidence="1">The sequence shown here is derived from an EMBL/GenBank/DDBJ whole genome shotgun (WGS) entry which is preliminary data.</text>
</comment>
<keyword evidence="2" id="KW-1185">Reference proteome</keyword>